<sequence length="344" mass="37318">MQVGSTVVIFFSTTFGSLLAKAEVTGSSSVKCGRSFRDWVENSRGQTPCLVYADLYSTCAMKGTTMKKVPPLPKLDPNATYPAPSDDLECMCNTVAYDLISACAVCQHKSIITWPQWAAKCEPNSTLIGRFPRPTPNCTDIPDYAYWDPTIQGSFNASAAQSFRPQGSTHNSDGNSTGAGIDHGDGNGRNDASAGNKNTITAIVGGVLGGALGLLLILLLICHTRKLLRKKDQPSRVLSLTDSESNSIIPAPHNLDEQLTTVEPQPNLLYSRSRLPIISRIYDPTDPSTYPPDPANSYSNLHSQNPPPPSYEAHTPRDHVTPPPEMAQISQGKLYHKFWSTILS</sequence>
<proteinExistence type="predicted"/>
<dbReference type="HOGENOM" id="CLU_053888_2_0_1"/>
<feature type="signal peptide" evidence="3">
    <location>
        <begin position="1"/>
        <end position="20"/>
    </location>
</feature>
<reference evidence="5" key="1">
    <citation type="journal article" date="2014" name="Proc. Natl. Acad. Sci. U.S.A.">
        <title>Extensive sampling of basidiomycete genomes demonstrates inadequacy of the white-rot/brown-rot paradigm for wood decay fungi.</title>
        <authorList>
            <person name="Riley R."/>
            <person name="Salamov A.A."/>
            <person name="Brown D.W."/>
            <person name="Nagy L.G."/>
            <person name="Floudas D."/>
            <person name="Held B.W."/>
            <person name="Levasseur A."/>
            <person name="Lombard V."/>
            <person name="Morin E."/>
            <person name="Otillar R."/>
            <person name="Lindquist E.A."/>
            <person name="Sun H."/>
            <person name="LaButti K.M."/>
            <person name="Schmutz J."/>
            <person name="Jabbour D."/>
            <person name="Luo H."/>
            <person name="Baker S.E."/>
            <person name="Pisabarro A.G."/>
            <person name="Walton J.D."/>
            <person name="Blanchette R.A."/>
            <person name="Henrissat B."/>
            <person name="Martin F."/>
            <person name="Cullen D."/>
            <person name="Hibbett D.S."/>
            <person name="Grigoriev I.V."/>
        </authorList>
    </citation>
    <scope>NUCLEOTIDE SEQUENCE [LARGE SCALE GENOMIC DNA]</scope>
    <source>
        <strain evidence="5">FD-172 SS1</strain>
    </source>
</reference>
<evidence type="ECO:0000256" key="1">
    <source>
        <dbReference type="SAM" id="MobiDB-lite"/>
    </source>
</evidence>
<keyword evidence="2" id="KW-1133">Transmembrane helix</keyword>
<evidence type="ECO:0000256" key="3">
    <source>
        <dbReference type="SAM" id="SignalP"/>
    </source>
</evidence>
<protein>
    <submittedName>
        <fullName evidence="4">Uncharacterized protein</fullName>
    </submittedName>
</protein>
<dbReference type="OrthoDB" id="2576311at2759"/>
<evidence type="ECO:0000313" key="5">
    <source>
        <dbReference type="Proteomes" id="UP000027195"/>
    </source>
</evidence>
<name>A0A067MP85_BOTB1</name>
<keyword evidence="5" id="KW-1185">Reference proteome</keyword>
<dbReference type="AlphaFoldDB" id="A0A067MP85"/>
<keyword evidence="2" id="KW-0812">Transmembrane</keyword>
<dbReference type="EMBL" id="KL198044">
    <property type="protein sequence ID" value="KDQ13381.1"/>
    <property type="molecule type" value="Genomic_DNA"/>
</dbReference>
<feature type="region of interest" description="Disordered" evidence="1">
    <location>
        <begin position="159"/>
        <end position="192"/>
    </location>
</feature>
<accession>A0A067MP85</accession>
<feature type="transmembrane region" description="Helical" evidence="2">
    <location>
        <begin position="200"/>
        <end position="221"/>
    </location>
</feature>
<evidence type="ECO:0000256" key="2">
    <source>
        <dbReference type="SAM" id="Phobius"/>
    </source>
</evidence>
<evidence type="ECO:0000313" key="4">
    <source>
        <dbReference type="EMBL" id="KDQ13381.1"/>
    </source>
</evidence>
<dbReference type="InParanoid" id="A0A067MP85"/>
<keyword evidence="2" id="KW-0472">Membrane</keyword>
<feature type="region of interest" description="Disordered" evidence="1">
    <location>
        <begin position="282"/>
        <end position="324"/>
    </location>
</feature>
<gene>
    <name evidence="4" type="ORF">BOTBODRAFT_56181</name>
</gene>
<dbReference type="Proteomes" id="UP000027195">
    <property type="component" value="Unassembled WGS sequence"/>
</dbReference>
<feature type="chain" id="PRO_5001641537" evidence="3">
    <location>
        <begin position="21"/>
        <end position="344"/>
    </location>
</feature>
<feature type="compositionally biased region" description="Polar residues" evidence="1">
    <location>
        <begin position="236"/>
        <end position="248"/>
    </location>
</feature>
<organism evidence="4 5">
    <name type="scientific">Botryobasidium botryosum (strain FD-172 SS1)</name>
    <dbReference type="NCBI Taxonomy" id="930990"/>
    <lineage>
        <taxon>Eukaryota</taxon>
        <taxon>Fungi</taxon>
        <taxon>Dikarya</taxon>
        <taxon>Basidiomycota</taxon>
        <taxon>Agaricomycotina</taxon>
        <taxon>Agaricomycetes</taxon>
        <taxon>Cantharellales</taxon>
        <taxon>Botryobasidiaceae</taxon>
        <taxon>Botryobasidium</taxon>
    </lineage>
</organism>
<feature type="compositionally biased region" description="Polar residues" evidence="1">
    <location>
        <begin position="159"/>
        <end position="178"/>
    </location>
</feature>
<keyword evidence="3" id="KW-0732">Signal</keyword>
<feature type="region of interest" description="Disordered" evidence="1">
    <location>
        <begin position="232"/>
        <end position="251"/>
    </location>
</feature>
<dbReference type="STRING" id="930990.A0A067MP85"/>